<comment type="subcellular location">
    <subcellularLocation>
        <location evidence="1">Cell membrane</location>
        <topology evidence="1">Multi-pass membrane protein</topology>
    </subcellularLocation>
</comment>
<feature type="transmembrane region" description="Helical" evidence="10">
    <location>
        <begin position="129"/>
        <end position="145"/>
    </location>
</feature>
<evidence type="ECO:0000256" key="8">
    <source>
        <dbReference type="ARBA" id="ARBA00023136"/>
    </source>
</evidence>
<dbReference type="InterPro" id="IPR050222">
    <property type="entry name" value="MATE_MdtK"/>
</dbReference>
<evidence type="ECO:0000313" key="11">
    <source>
        <dbReference type="EMBL" id="WED63803.1"/>
    </source>
</evidence>
<feature type="transmembrane region" description="Helical" evidence="10">
    <location>
        <begin position="386"/>
        <end position="404"/>
    </location>
</feature>
<keyword evidence="8 10" id="KW-0472">Membrane</keyword>
<gene>
    <name evidence="11" type="ORF">PXH66_15810</name>
</gene>
<evidence type="ECO:0000256" key="6">
    <source>
        <dbReference type="ARBA" id="ARBA00022989"/>
    </source>
</evidence>
<dbReference type="PIRSF" id="PIRSF006603">
    <property type="entry name" value="DinF"/>
    <property type="match status" value="1"/>
</dbReference>
<dbReference type="KEGG" id="slom:PXH66_15810"/>
<evidence type="ECO:0000256" key="3">
    <source>
        <dbReference type="ARBA" id="ARBA00022449"/>
    </source>
</evidence>
<name>A0AAE9ZWH2_9BACT</name>
<dbReference type="Pfam" id="PF01554">
    <property type="entry name" value="MatE"/>
    <property type="match status" value="2"/>
</dbReference>
<dbReference type="AlphaFoldDB" id="A0AAE9ZWH2"/>
<evidence type="ECO:0000256" key="2">
    <source>
        <dbReference type="ARBA" id="ARBA00022448"/>
    </source>
</evidence>
<feature type="transmembrane region" description="Helical" evidence="10">
    <location>
        <begin position="316"/>
        <end position="335"/>
    </location>
</feature>
<dbReference type="PANTHER" id="PTHR43298">
    <property type="entry name" value="MULTIDRUG RESISTANCE PROTEIN NORM-RELATED"/>
    <property type="match status" value="1"/>
</dbReference>
<dbReference type="GO" id="GO:0006811">
    <property type="term" value="P:monoatomic ion transport"/>
    <property type="evidence" value="ECO:0007669"/>
    <property type="project" value="UniProtKB-KW"/>
</dbReference>
<dbReference type="PANTHER" id="PTHR43298:SF2">
    <property type="entry name" value="FMN_FAD EXPORTER YEEO-RELATED"/>
    <property type="match status" value="1"/>
</dbReference>
<dbReference type="GO" id="GO:0015297">
    <property type="term" value="F:antiporter activity"/>
    <property type="evidence" value="ECO:0007669"/>
    <property type="project" value="UniProtKB-KW"/>
</dbReference>
<keyword evidence="5 10" id="KW-0812">Transmembrane</keyword>
<evidence type="ECO:0000256" key="4">
    <source>
        <dbReference type="ARBA" id="ARBA00022475"/>
    </source>
</evidence>
<evidence type="ECO:0000256" key="9">
    <source>
        <dbReference type="ARBA" id="ARBA00031636"/>
    </source>
</evidence>
<dbReference type="EMBL" id="CP119075">
    <property type="protein sequence ID" value="WED63803.1"/>
    <property type="molecule type" value="Genomic_DNA"/>
</dbReference>
<dbReference type="InterPro" id="IPR048279">
    <property type="entry name" value="MdtK-like"/>
</dbReference>
<organism evidence="11 12">
    <name type="scientific">Synoicihabitans lomoniglobus</name>
    <dbReference type="NCBI Taxonomy" id="2909285"/>
    <lineage>
        <taxon>Bacteria</taxon>
        <taxon>Pseudomonadati</taxon>
        <taxon>Verrucomicrobiota</taxon>
        <taxon>Opitutia</taxon>
        <taxon>Opitutales</taxon>
        <taxon>Opitutaceae</taxon>
        <taxon>Synoicihabitans</taxon>
    </lineage>
</organism>
<keyword evidence="3" id="KW-0050">Antiport</keyword>
<keyword evidence="7" id="KW-0406">Ion transport</keyword>
<sequence length="446" mass="47239">MSSYLQEARRTLVLATPIIVGQLSQMLMSVTDSVMIGRVSKEALAASAFAGSIWGVFFIVGVGLMIPVTIMASQARGANDSVEVSRWVQHGLLLGTVAGTLGAVLMILVGTQLHRFGQPPEVLVLVNPYYQLIAISLVPTLWFQVKKQYAESHDHAVAPMVMMVLGILLNVFLNWVFIYGNLGVPALGLTGAGVATLISRSIGVLVLWWWIVNLAPGLRAGWPAHWFSGYEWKRFGRLLKVGVPIAFSLVFEAAAFGAAAIMMGWLGATALASHQIAISCAAFTFMIPLGMSMAVSMRVGRAVGEGRQDALRPIGLGAQAMSAIVMGLFAVLFAFEGQWLASGFVSEREVIALAGKLLVVAAVFQLADGAQVVAASALRGLTDVKVPTAITAVAYWGLALPIAYGLGVKSGWGPTGIWTGLAVGLIFAAVALNARFLRMTRTGDTP</sequence>
<dbReference type="InterPro" id="IPR002528">
    <property type="entry name" value="MATE_fam"/>
</dbReference>
<accession>A0AAE9ZWH2</accession>
<dbReference type="CDD" id="cd13131">
    <property type="entry name" value="MATE_NorM_like"/>
    <property type="match status" value="1"/>
</dbReference>
<dbReference type="GO" id="GO:0005886">
    <property type="term" value="C:plasma membrane"/>
    <property type="evidence" value="ECO:0007669"/>
    <property type="project" value="UniProtKB-SubCell"/>
</dbReference>
<dbReference type="GO" id="GO:0042910">
    <property type="term" value="F:xenobiotic transmembrane transporter activity"/>
    <property type="evidence" value="ECO:0007669"/>
    <property type="project" value="InterPro"/>
</dbReference>
<protein>
    <recommendedName>
        <fullName evidence="9">Multidrug-efflux transporter</fullName>
    </recommendedName>
</protein>
<feature type="transmembrane region" description="Helical" evidence="10">
    <location>
        <begin position="416"/>
        <end position="437"/>
    </location>
</feature>
<feature type="transmembrane region" description="Helical" evidence="10">
    <location>
        <begin position="157"/>
        <end position="180"/>
    </location>
</feature>
<feature type="transmembrane region" description="Helical" evidence="10">
    <location>
        <begin position="272"/>
        <end position="295"/>
    </location>
</feature>
<evidence type="ECO:0000256" key="10">
    <source>
        <dbReference type="SAM" id="Phobius"/>
    </source>
</evidence>
<proteinExistence type="predicted"/>
<feature type="transmembrane region" description="Helical" evidence="10">
    <location>
        <begin position="186"/>
        <end position="211"/>
    </location>
</feature>
<evidence type="ECO:0000256" key="7">
    <source>
        <dbReference type="ARBA" id="ARBA00023065"/>
    </source>
</evidence>
<dbReference type="RefSeq" id="WP_330930506.1">
    <property type="nucleotide sequence ID" value="NZ_CP119075.1"/>
</dbReference>
<keyword evidence="6 10" id="KW-1133">Transmembrane helix</keyword>
<keyword evidence="2" id="KW-0813">Transport</keyword>
<keyword evidence="4" id="KW-1003">Cell membrane</keyword>
<feature type="transmembrane region" description="Helical" evidence="10">
    <location>
        <begin position="241"/>
        <end position="266"/>
    </location>
</feature>
<evidence type="ECO:0000313" key="12">
    <source>
        <dbReference type="Proteomes" id="UP001218638"/>
    </source>
</evidence>
<keyword evidence="12" id="KW-1185">Reference proteome</keyword>
<reference evidence="11" key="1">
    <citation type="submission" date="2023-03" db="EMBL/GenBank/DDBJ databases">
        <title>Lomoglobus Profundus gen. nov., sp. nov., a novel member of the phylum Verrucomicrobia, isolated from deep-marine sediment of South China Sea.</title>
        <authorList>
            <person name="Ahmad T."/>
            <person name="Ishaq S.E."/>
            <person name="Wang F."/>
        </authorList>
    </citation>
    <scope>NUCLEOTIDE SEQUENCE</scope>
    <source>
        <strain evidence="11">LMO-M01</strain>
    </source>
</reference>
<feature type="transmembrane region" description="Helical" evidence="10">
    <location>
        <begin position="43"/>
        <end position="70"/>
    </location>
</feature>
<feature type="transmembrane region" description="Helical" evidence="10">
    <location>
        <begin position="12"/>
        <end position="31"/>
    </location>
</feature>
<dbReference type="Proteomes" id="UP001218638">
    <property type="component" value="Chromosome"/>
</dbReference>
<evidence type="ECO:0000256" key="5">
    <source>
        <dbReference type="ARBA" id="ARBA00022692"/>
    </source>
</evidence>
<dbReference type="NCBIfam" id="TIGR00797">
    <property type="entry name" value="matE"/>
    <property type="match status" value="1"/>
</dbReference>
<feature type="transmembrane region" description="Helical" evidence="10">
    <location>
        <begin position="91"/>
        <end position="109"/>
    </location>
</feature>
<evidence type="ECO:0000256" key="1">
    <source>
        <dbReference type="ARBA" id="ARBA00004651"/>
    </source>
</evidence>
<feature type="transmembrane region" description="Helical" evidence="10">
    <location>
        <begin position="350"/>
        <end position="374"/>
    </location>
</feature>